<evidence type="ECO:0000256" key="2">
    <source>
        <dbReference type="ARBA" id="ARBA00010846"/>
    </source>
</evidence>
<evidence type="ECO:0000313" key="5">
    <source>
        <dbReference type="EMBL" id="CAL5011131.1"/>
    </source>
</evidence>
<dbReference type="Pfam" id="PF24570">
    <property type="entry name" value="BACK_BPM_SPOP"/>
    <property type="match status" value="1"/>
</dbReference>
<dbReference type="PROSITE" id="PS50097">
    <property type="entry name" value="BTB"/>
    <property type="match status" value="1"/>
</dbReference>
<dbReference type="Gene3D" id="3.30.710.10">
    <property type="entry name" value="Potassium Channel Kv1.1, Chain A"/>
    <property type="match status" value="1"/>
</dbReference>
<dbReference type="InterPro" id="IPR045005">
    <property type="entry name" value="BPM1-6"/>
</dbReference>
<dbReference type="Pfam" id="PF22486">
    <property type="entry name" value="MATH_2"/>
    <property type="match status" value="1"/>
</dbReference>
<comment type="similarity">
    <text evidence="2">Belongs to the Tdpoz family.</text>
</comment>
<organism evidence="5 6">
    <name type="scientific">Urochloa decumbens</name>
    <dbReference type="NCBI Taxonomy" id="240449"/>
    <lineage>
        <taxon>Eukaryota</taxon>
        <taxon>Viridiplantae</taxon>
        <taxon>Streptophyta</taxon>
        <taxon>Embryophyta</taxon>
        <taxon>Tracheophyta</taxon>
        <taxon>Spermatophyta</taxon>
        <taxon>Magnoliopsida</taxon>
        <taxon>Liliopsida</taxon>
        <taxon>Poales</taxon>
        <taxon>Poaceae</taxon>
        <taxon>PACMAD clade</taxon>
        <taxon>Panicoideae</taxon>
        <taxon>Panicodae</taxon>
        <taxon>Paniceae</taxon>
        <taxon>Melinidinae</taxon>
        <taxon>Urochloa</taxon>
    </lineage>
</organism>
<keyword evidence="6" id="KW-1185">Reference proteome</keyword>
<reference evidence="5 6" key="2">
    <citation type="submission" date="2024-10" db="EMBL/GenBank/DDBJ databases">
        <authorList>
            <person name="Ryan C."/>
        </authorList>
    </citation>
    <scope>NUCLEOTIDE SEQUENCE [LARGE SCALE GENOMIC DNA]</scope>
</reference>
<dbReference type="InterPro" id="IPR056423">
    <property type="entry name" value="BACK_BPM_SPOP"/>
</dbReference>
<dbReference type="InterPro" id="IPR011333">
    <property type="entry name" value="SKP1/BTB/POZ_sf"/>
</dbReference>
<dbReference type="EMBL" id="OZ075138">
    <property type="protein sequence ID" value="CAL5011131.1"/>
    <property type="molecule type" value="Genomic_DNA"/>
</dbReference>
<dbReference type="SUPFAM" id="SSF49599">
    <property type="entry name" value="TRAF domain-like"/>
    <property type="match status" value="1"/>
</dbReference>
<dbReference type="SUPFAM" id="SSF54695">
    <property type="entry name" value="POZ domain"/>
    <property type="match status" value="1"/>
</dbReference>
<dbReference type="InterPro" id="IPR008974">
    <property type="entry name" value="TRAF-like"/>
</dbReference>
<dbReference type="InterPro" id="IPR002083">
    <property type="entry name" value="MATH/TRAF_dom"/>
</dbReference>
<dbReference type="CDD" id="cd00121">
    <property type="entry name" value="MATH"/>
    <property type="match status" value="1"/>
</dbReference>
<sequence>MEASCATHVFEVPNYSLRRDLGVRGFFLRSATFHAGGCAWSLRVYPCGYVSPDHMAVMLELMTGDAVVTASHDMGLAVPDDASEGHYPAIESETAEFNTRCRVEGFMPSCWLVDEFIGISELEASPFLRGDRLVLECSVRVIKATLTVDGELTVPPSELSEDMGRLMDGGDGADVTFDVQGESFRAHRNVLMVRTTPAFRAMLEGPTKDDGFMNLVPVDDVKPAVFEAVLRYVYTDRLRLRQAMDELSKDSRVEMAHGLLAAANRFDMGRFKILCEQTLSKSLEVETVAATLVLTERYNCAGLRDACIEFMISGRMDDVAATEGYAVLKADHPYLLVGALEKAGKLGKI</sequence>
<dbReference type="PANTHER" id="PTHR26379">
    <property type="entry name" value="BTB/POZ AND MATH DOMAIN-CONTAINING PROTEIN 1"/>
    <property type="match status" value="1"/>
</dbReference>
<evidence type="ECO:0000256" key="1">
    <source>
        <dbReference type="ARBA" id="ARBA00004906"/>
    </source>
</evidence>
<dbReference type="InterPro" id="IPR000210">
    <property type="entry name" value="BTB/POZ_dom"/>
</dbReference>
<feature type="domain" description="MATH" evidence="4">
    <location>
        <begin position="5"/>
        <end position="139"/>
    </location>
</feature>
<feature type="domain" description="BTB" evidence="3">
    <location>
        <begin position="173"/>
        <end position="242"/>
    </location>
</feature>
<reference evidence="6" key="1">
    <citation type="submission" date="2024-06" db="EMBL/GenBank/DDBJ databases">
        <authorList>
            <person name="Ryan C."/>
        </authorList>
    </citation>
    <scope>NUCLEOTIDE SEQUENCE [LARGE SCALE GENOMIC DNA]</scope>
</reference>
<accession>A0ABC9C337</accession>
<dbReference type="Gene3D" id="2.60.210.10">
    <property type="entry name" value="Apoptosis, Tumor Necrosis Factor Receptor Associated Protein 2, Chain A"/>
    <property type="match status" value="1"/>
</dbReference>
<protein>
    <submittedName>
        <fullName evidence="5">Uncharacterized protein</fullName>
    </submittedName>
</protein>
<proteinExistence type="inferred from homology"/>
<evidence type="ECO:0000259" key="3">
    <source>
        <dbReference type="PROSITE" id="PS50097"/>
    </source>
</evidence>
<gene>
    <name evidence="5" type="ORF">URODEC1_LOCUS70311</name>
</gene>
<dbReference type="PROSITE" id="PS50144">
    <property type="entry name" value="MATH"/>
    <property type="match status" value="1"/>
</dbReference>
<dbReference type="AlphaFoldDB" id="A0ABC9C337"/>
<dbReference type="Gene3D" id="1.25.40.420">
    <property type="match status" value="1"/>
</dbReference>
<evidence type="ECO:0000313" key="6">
    <source>
        <dbReference type="Proteomes" id="UP001497457"/>
    </source>
</evidence>
<dbReference type="Proteomes" id="UP001497457">
    <property type="component" value="Chromosome 28b"/>
</dbReference>
<dbReference type="SMART" id="SM00225">
    <property type="entry name" value="BTB"/>
    <property type="match status" value="1"/>
</dbReference>
<name>A0ABC9C337_9POAL</name>
<dbReference type="Pfam" id="PF00651">
    <property type="entry name" value="BTB"/>
    <property type="match status" value="1"/>
</dbReference>
<comment type="pathway">
    <text evidence="1">Protein modification; protein ubiquitination.</text>
</comment>
<evidence type="ECO:0000259" key="4">
    <source>
        <dbReference type="PROSITE" id="PS50144"/>
    </source>
</evidence>
<dbReference type="PANTHER" id="PTHR26379:SF474">
    <property type="entry name" value="OS08G0228200 PROTEIN"/>
    <property type="match status" value="1"/>
</dbReference>